<keyword evidence="1" id="KW-0812">Transmembrane</keyword>
<accession>A0A0H2RN48</accession>
<dbReference type="AlphaFoldDB" id="A0A0H2RN48"/>
<proteinExistence type="predicted"/>
<dbReference type="InParanoid" id="A0A0H2RN48"/>
<keyword evidence="1" id="KW-1133">Transmembrane helix</keyword>
<evidence type="ECO:0000256" key="1">
    <source>
        <dbReference type="SAM" id="Phobius"/>
    </source>
</evidence>
<dbReference type="EMBL" id="KQ085961">
    <property type="protein sequence ID" value="KLO13309.1"/>
    <property type="molecule type" value="Genomic_DNA"/>
</dbReference>
<keyword evidence="1" id="KW-0472">Membrane</keyword>
<feature type="transmembrane region" description="Helical" evidence="1">
    <location>
        <begin position="184"/>
        <end position="205"/>
    </location>
</feature>
<protein>
    <submittedName>
        <fullName evidence="2">Uncharacterized protein</fullName>
    </submittedName>
</protein>
<evidence type="ECO:0000313" key="3">
    <source>
        <dbReference type="Proteomes" id="UP000053477"/>
    </source>
</evidence>
<gene>
    <name evidence="2" type="ORF">SCHPADRAFT_890078</name>
</gene>
<sequence>MITLDVAAPTQKATREEEVEVEDLVLPIIRTPRLLDDDNATVVYDGNWIIVTGNVSAGDFTQHQTNSPHASIFAPFYGGQITVVGTIPNGTGNVTASYSIDSAPPQSRSIQPNNGCDIPVAPFFTMSGLTEGSHNISIRVEHVGSRPYMFNFFALDPRESDIGTRASTPNSAVQGPEKLSVGEIARVAAAGFFLCIVLFLAYFAFRRMLDRLRRRKLTDRASDANLDDNDSVGSRSTLNLDGILDSSSLERAMTLSERGHNTKSLNNRL</sequence>
<organism evidence="2 3">
    <name type="scientific">Schizopora paradoxa</name>
    <dbReference type="NCBI Taxonomy" id="27342"/>
    <lineage>
        <taxon>Eukaryota</taxon>
        <taxon>Fungi</taxon>
        <taxon>Dikarya</taxon>
        <taxon>Basidiomycota</taxon>
        <taxon>Agaricomycotina</taxon>
        <taxon>Agaricomycetes</taxon>
        <taxon>Hymenochaetales</taxon>
        <taxon>Schizoporaceae</taxon>
        <taxon>Schizopora</taxon>
    </lineage>
</organism>
<evidence type="ECO:0000313" key="2">
    <source>
        <dbReference type="EMBL" id="KLO13309.1"/>
    </source>
</evidence>
<dbReference type="OrthoDB" id="2970689at2759"/>
<keyword evidence="3" id="KW-1185">Reference proteome</keyword>
<name>A0A0H2RN48_9AGAM</name>
<dbReference type="Gene3D" id="2.60.120.260">
    <property type="entry name" value="Galactose-binding domain-like"/>
    <property type="match status" value="1"/>
</dbReference>
<reference evidence="2 3" key="1">
    <citation type="submission" date="2015-04" db="EMBL/GenBank/DDBJ databases">
        <title>Complete genome sequence of Schizopora paradoxa KUC8140, a cosmopolitan wood degrader in East Asia.</title>
        <authorList>
            <consortium name="DOE Joint Genome Institute"/>
            <person name="Min B."/>
            <person name="Park H."/>
            <person name="Jang Y."/>
            <person name="Kim J.-J."/>
            <person name="Kim K.H."/>
            <person name="Pangilinan J."/>
            <person name="Lipzen A."/>
            <person name="Riley R."/>
            <person name="Grigoriev I.V."/>
            <person name="Spatafora J.W."/>
            <person name="Choi I.-G."/>
        </authorList>
    </citation>
    <scope>NUCLEOTIDE SEQUENCE [LARGE SCALE GENOMIC DNA]</scope>
    <source>
        <strain evidence="2 3">KUC8140</strain>
    </source>
</reference>
<dbReference type="Proteomes" id="UP000053477">
    <property type="component" value="Unassembled WGS sequence"/>
</dbReference>